<keyword evidence="3" id="KW-1185">Reference proteome</keyword>
<feature type="region of interest" description="Disordered" evidence="1">
    <location>
        <begin position="67"/>
        <end position="131"/>
    </location>
</feature>
<name>A0A176VY10_MARPO</name>
<dbReference type="Proteomes" id="UP000077202">
    <property type="component" value="Unassembled WGS sequence"/>
</dbReference>
<organism evidence="2 3">
    <name type="scientific">Marchantia polymorpha subsp. ruderalis</name>
    <dbReference type="NCBI Taxonomy" id="1480154"/>
    <lineage>
        <taxon>Eukaryota</taxon>
        <taxon>Viridiplantae</taxon>
        <taxon>Streptophyta</taxon>
        <taxon>Embryophyta</taxon>
        <taxon>Marchantiophyta</taxon>
        <taxon>Marchantiopsida</taxon>
        <taxon>Marchantiidae</taxon>
        <taxon>Marchantiales</taxon>
        <taxon>Marchantiaceae</taxon>
        <taxon>Marchantia</taxon>
    </lineage>
</organism>
<protein>
    <submittedName>
        <fullName evidence="2">Uncharacterized protein</fullName>
    </submittedName>
</protein>
<accession>A0A176VY10</accession>
<evidence type="ECO:0000256" key="1">
    <source>
        <dbReference type="SAM" id="MobiDB-lite"/>
    </source>
</evidence>
<dbReference type="AlphaFoldDB" id="A0A176VY10"/>
<dbReference type="EMBL" id="LVLJ01002475">
    <property type="protein sequence ID" value="OAE24786.1"/>
    <property type="molecule type" value="Genomic_DNA"/>
</dbReference>
<gene>
    <name evidence="2" type="ORF">AXG93_108s1030</name>
</gene>
<evidence type="ECO:0000313" key="2">
    <source>
        <dbReference type="EMBL" id="OAE24786.1"/>
    </source>
</evidence>
<proteinExistence type="predicted"/>
<sequence>MGTNLGVVGRAREKGGAESCAKAKLGEQESALGRLSLLGAWGASSKQQMQLSRPGRRQQARDAVEAHVAADDDGLSPTVLPRGSDLERADGCGQHHHQQQQHQLRENRRAAGVPLSLAEKREGAHVNRIGV</sequence>
<reference evidence="2" key="1">
    <citation type="submission" date="2016-03" db="EMBL/GenBank/DDBJ databases">
        <title>Mechanisms controlling the formation of the plant cell surface in tip-growing cells are functionally conserved among land plants.</title>
        <authorList>
            <person name="Honkanen S."/>
            <person name="Jones V.A."/>
            <person name="Morieri G."/>
            <person name="Champion C."/>
            <person name="Hetherington A.J."/>
            <person name="Kelly S."/>
            <person name="Saint-Marcoux D."/>
            <person name="Proust H."/>
            <person name="Prescott H."/>
            <person name="Dolan L."/>
        </authorList>
    </citation>
    <scope>NUCLEOTIDE SEQUENCE [LARGE SCALE GENOMIC DNA]</scope>
    <source>
        <tissue evidence="2">Whole gametophyte</tissue>
    </source>
</reference>
<evidence type="ECO:0000313" key="3">
    <source>
        <dbReference type="Proteomes" id="UP000077202"/>
    </source>
</evidence>
<comment type="caution">
    <text evidence="2">The sequence shown here is derived from an EMBL/GenBank/DDBJ whole genome shotgun (WGS) entry which is preliminary data.</text>
</comment>